<comment type="caution">
    <text evidence="4">The sequence shown here is derived from an EMBL/GenBank/DDBJ whole genome shotgun (WGS) entry which is preliminary data.</text>
</comment>
<dbReference type="SUPFAM" id="SSF46689">
    <property type="entry name" value="Homeodomain-like"/>
    <property type="match status" value="1"/>
</dbReference>
<proteinExistence type="predicted"/>
<dbReference type="Pfam" id="PF12833">
    <property type="entry name" value="HTH_18"/>
    <property type="match status" value="1"/>
</dbReference>
<dbReference type="InterPro" id="IPR009057">
    <property type="entry name" value="Homeodomain-like_sf"/>
</dbReference>
<organism evidence="4 5">
    <name type="scientific">Flammeovirga aprica JL-4</name>
    <dbReference type="NCBI Taxonomy" id="694437"/>
    <lineage>
        <taxon>Bacteria</taxon>
        <taxon>Pseudomonadati</taxon>
        <taxon>Bacteroidota</taxon>
        <taxon>Cytophagia</taxon>
        <taxon>Cytophagales</taxon>
        <taxon>Flammeovirgaceae</taxon>
        <taxon>Flammeovirga</taxon>
    </lineage>
</organism>
<dbReference type="Proteomes" id="UP000576082">
    <property type="component" value="Unassembled WGS sequence"/>
</dbReference>
<evidence type="ECO:0000259" key="3">
    <source>
        <dbReference type="PROSITE" id="PS01124"/>
    </source>
</evidence>
<dbReference type="PANTHER" id="PTHR47893:SF1">
    <property type="entry name" value="REGULATORY PROTEIN PCHR"/>
    <property type="match status" value="1"/>
</dbReference>
<name>A0A7X9P2Y9_9BACT</name>
<dbReference type="RefSeq" id="WP_169656759.1">
    <property type="nucleotide sequence ID" value="NZ_JABANE010000024.1"/>
</dbReference>
<dbReference type="SMART" id="SM00342">
    <property type="entry name" value="HTH_ARAC"/>
    <property type="match status" value="1"/>
</dbReference>
<evidence type="ECO:0000256" key="1">
    <source>
        <dbReference type="ARBA" id="ARBA00023015"/>
    </source>
</evidence>
<evidence type="ECO:0000313" key="4">
    <source>
        <dbReference type="EMBL" id="NME68455.1"/>
    </source>
</evidence>
<dbReference type="Gene3D" id="1.10.10.60">
    <property type="entry name" value="Homeodomain-like"/>
    <property type="match status" value="1"/>
</dbReference>
<feature type="domain" description="HTH araC/xylS-type" evidence="3">
    <location>
        <begin position="218"/>
        <end position="316"/>
    </location>
</feature>
<keyword evidence="1" id="KW-0805">Transcription regulation</keyword>
<reference evidence="4 5" key="1">
    <citation type="submission" date="2020-04" db="EMBL/GenBank/DDBJ databases">
        <title>Flammeovirga sp. SR4, a novel species isolated from seawater.</title>
        <authorList>
            <person name="Wang X."/>
        </authorList>
    </citation>
    <scope>NUCLEOTIDE SEQUENCE [LARGE SCALE GENOMIC DNA]</scope>
    <source>
        <strain evidence="4 5">ATCC 23126</strain>
    </source>
</reference>
<dbReference type="GO" id="GO:0043565">
    <property type="term" value="F:sequence-specific DNA binding"/>
    <property type="evidence" value="ECO:0007669"/>
    <property type="project" value="InterPro"/>
</dbReference>
<dbReference type="AlphaFoldDB" id="A0A7X9P2Y9"/>
<dbReference type="PROSITE" id="PS01124">
    <property type="entry name" value="HTH_ARAC_FAMILY_2"/>
    <property type="match status" value="1"/>
</dbReference>
<dbReference type="GO" id="GO:0003700">
    <property type="term" value="F:DNA-binding transcription factor activity"/>
    <property type="evidence" value="ECO:0007669"/>
    <property type="project" value="InterPro"/>
</dbReference>
<protein>
    <submittedName>
        <fullName evidence="4">Helix-turn-helix transcriptional regulator</fullName>
    </submittedName>
</protein>
<gene>
    <name evidence="4" type="ORF">HHU12_10840</name>
</gene>
<dbReference type="InterPro" id="IPR053142">
    <property type="entry name" value="PchR_regulatory_protein"/>
</dbReference>
<keyword evidence="2" id="KW-0804">Transcription</keyword>
<evidence type="ECO:0000313" key="5">
    <source>
        <dbReference type="Proteomes" id="UP000576082"/>
    </source>
</evidence>
<dbReference type="InterPro" id="IPR018060">
    <property type="entry name" value="HTH_AraC"/>
</dbReference>
<accession>A0A7X9P2Y9</accession>
<dbReference type="EMBL" id="JABANE010000024">
    <property type="protein sequence ID" value="NME68455.1"/>
    <property type="molecule type" value="Genomic_DNA"/>
</dbReference>
<keyword evidence="5" id="KW-1185">Reference proteome</keyword>
<dbReference type="PANTHER" id="PTHR47893">
    <property type="entry name" value="REGULATORY PROTEIN PCHR"/>
    <property type="match status" value="1"/>
</dbReference>
<evidence type="ECO:0000256" key="2">
    <source>
        <dbReference type="ARBA" id="ARBA00023163"/>
    </source>
</evidence>
<sequence>MIVKGDESDPLLFFSYLAQKLNGHWDGEEFLADNALGKLKSVTFGYMNSLYVGITELEMKEEMVFENNPVSDRQFVSVRIGKIGGFNQEHSQEQQKDSIYIYNNLQKFKIVYPANTKMSWFFIRFPKDIYDLLGTDKTSDFYQLISNPKPWFYYSPMLLNIEVLINEMYNALHDKVVRRGLFLSKAIEIITRLREHGTVHKLSNIAYDIHPDDLDVMLQLKDEILADFTKMPNVAQLSEEKGMSKSKLQRGFKSVFKMPILQFFNYQRVLEGQRRIQTTHHDFTQIAIELGYTDLSHFSRVYKQFLGRRPSEEIRKRR</sequence>